<feature type="signal peptide" evidence="21">
    <location>
        <begin position="1"/>
        <end position="24"/>
    </location>
</feature>
<evidence type="ECO:0000256" key="1">
    <source>
        <dbReference type="ARBA" id="ARBA00004240"/>
    </source>
</evidence>
<keyword evidence="12" id="KW-0256">Endoplasmic reticulum</keyword>
<keyword evidence="13" id="KW-0862">Zinc</keyword>
<dbReference type="EMBL" id="JAFGIX010000009">
    <property type="protein sequence ID" value="MBN1571939.1"/>
    <property type="molecule type" value="Genomic_DNA"/>
</dbReference>
<comment type="caution">
    <text evidence="23">The sequence shown here is derived from an EMBL/GenBank/DDBJ whole genome shotgun (WGS) entry which is preliminary data.</text>
</comment>
<organism evidence="23 24">
    <name type="scientific">Candidatus Zymogenus saltonus</name>
    <dbReference type="NCBI Taxonomy" id="2844893"/>
    <lineage>
        <taxon>Bacteria</taxon>
        <taxon>Deltaproteobacteria</taxon>
        <taxon>Candidatus Zymogenia</taxon>
        <taxon>Candidatus Zymogeniales</taxon>
        <taxon>Candidatus Zymogenaceae</taxon>
        <taxon>Candidatus Zymogenus</taxon>
    </lineage>
</organism>
<keyword evidence="17" id="KW-0325">Glycoprotein</keyword>
<comment type="subunit">
    <text evidence="19">Homodimer. The monomeric form is inactive while the homodimer is active.</text>
</comment>
<evidence type="ECO:0000256" key="3">
    <source>
        <dbReference type="ARBA" id="ARBA00004555"/>
    </source>
</evidence>
<dbReference type="InterPro" id="IPR046450">
    <property type="entry name" value="PA_dom_sf"/>
</dbReference>
<dbReference type="GO" id="GO:0005764">
    <property type="term" value="C:lysosome"/>
    <property type="evidence" value="ECO:0007669"/>
    <property type="project" value="UniProtKB-SubCell"/>
</dbReference>
<evidence type="ECO:0000256" key="7">
    <source>
        <dbReference type="ARBA" id="ARBA00022645"/>
    </source>
</evidence>
<proteinExistence type="predicted"/>
<dbReference type="Proteomes" id="UP000809273">
    <property type="component" value="Unassembled WGS sequence"/>
</dbReference>
<evidence type="ECO:0000256" key="20">
    <source>
        <dbReference type="ARBA" id="ARBA00033328"/>
    </source>
</evidence>
<evidence type="ECO:0000256" key="9">
    <source>
        <dbReference type="ARBA" id="ARBA00022723"/>
    </source>
</evidence>
<keyword evidence="7" id="KW-0121">Carboxypeptidase</keyword>
<evidence type="ECO:0000256" key="18">
    <source>
        <dbReference type="ARBA" id="ARBA00023228"/>
    </source>
</evidence>
<evidence type="ECO:0000256" key="5">
    <source>
        <dbReference type="ARBA" id="ARBA00014116"/>
    </source>
</evidence>
<evidence type="ECO:0000256" key="16">
    <source>
        <dbReference type="ARBA" id="ARBA00023145"/>
    </source>
</evidence>
<keyword evidence="15" id="KW-0482">Metalloprotease</keyword>
<dbReference type="PANTHER" id="PTHR12053">
    <property type="entry name" value="PROTEASE FAMILY M28 PLASMA GLUTAMATE CARBOXYPEPTIDASE-RELATED"/>
    <property type="match status" value="1"/>
</dbReference>
<keyword evidence="14" id="KW-0333">Golgi apparatus</keyword>
<evidence type="ECO:0000256" key="19">
    <source>
        <dbReference type="ARBA" id="ARBA00025833"/>
    </source>
</evidence>
<dbReference type="AlphaFoldDB" id="A0A9D8PLW0"/>
<evidence type="ECO:0000259" key="22">
    <source>
        <dbReference type="Pfam" id="PF04389"/>
    </source>
</evidence>
<feature type="domain" description="Peptidase M28" evidence="22">
    <location>
        <begin position="274"/>
        <end position="377"/>
    </location>
</feature>
<keyword evidence="16" id="KW-0865">Zymogen</keyword>
<dbReference type="PANTHER" id="PTHR12053:SF3">
    <property type="entry name" value="CARBOXYPEPTIDASE Q"/>
    <property type="match status" value="1"/>
</dbReference>
<keyword evidence="8" id="KW-0645">Protease</keyword>
<evidence type="ECO:0000256" key="12">
    <source>
        <dbReference type="ARBA" id="ARBA00022824"/>
    </source>
</evidence>
<evidence type="ECO:0000256" key="2">
    <source>
        <dbReference type="ARBA" id="ARBA00004371"/>
    </source>
</evidence>
<evidence type="ECO:0000313" key="24">
    <source>
        <dbReference type="Proteomes" id="UP000809273"/>
    </source>
</evidence>
<keyword evidence="6" id="KW-0964">Secreted</keyword>
<dbReference type="Gene3D" id="3.40.630.10">
    <property type="entry name" value="Zn peptidases"/>
    <property type="match status" value="1"/>
</dbReference>
<reference evidence="23" key="2">
    <citation type="submission" date="2021-01" db="EMBL/GenBank/DDBJ databases">
        <authorList>
            <person name="Hahn C.R."/>
            <person name="Youssef N.H."/>
            <person name="Elshahed M."/>
        </authorList>
    </citation>
    <scope>NUCLEOTIDE SEQUENCE</scope>
    <source>
        <strain evidence="23">Zod_Metabat.24</strain>
    </source>
</reference>
<evidence type="ECO:0000313" key="23">
    <source>
        <dbReference type="EMBL" id="MBN1571939.1"/>
    </source>
</evidence>
<dbReference type="InterPro" id="IPR007484">
    <property type="entry name" value="Peptidase_M28"/>
</dbReference>
<evidence type="ECO:0000256" key="17">
    <source>
        <dbReference type="ARBA" id="ARBA00023180"/>
    </source>
</evidence>
<evidence type="ECO:0000256" key="4">
    <source>
        <dbReference type="ARBA" id="ARBA00004613"/>
    </source>
</evidence>
<keyword evidence="10 21" id="KW-0732">Signal</keyword>
<protein>
    <recommendedName>
        <fullName evidence="5">Carboxypeptidase Q</fullName>
    </recommendedName>
    <alternativeName>
        <fullName evidence="20">Plasma glutamate carboxypeptidase</fullName>
    </alternativeName>
</protein>
<evidence type="ECO:0000256" key="13">
    <source>
        <dbReference type="ARBA" id="ARBA00022833"/>
    </source>
</evidence>
<name>A0A9D8PLW0_9DELT</name>
<evidence type="ECO:0000256" key="10">
    <source>
        <dbReference type="ARBA" id="ARBA00022729"/>
    </source>
</evidence>
<keyword evidence="18" id="KW-0458">Lysosome</keyword>
<evidence type="ECO:0000256" key="11">
    <source>
        <dbReference type="ARBA" id="ARBA00022801"/>
    </source>
</evidence>
<reference evidence="23" key="1">
    <citation type="journal article" date="2021" name="Environ. Microbiol.">
        <title>Genomic characterization of three novel Desulfobacterota classes expand the metabolic and phylogenetic diversity of the phylum.</title>
        <authorList>
            <person name="Murphy C.L."/>
            <person name="Biggerstaff J."/>
            <person name="Eichhorn A."/>
            <person name="Ewing E."/>
            <person name="Shahan R."/>
            <person name="Soriano D."/>
            <person name="Stewart S."/>
            <person name="VanMol K."/>
            <person name="Walker R."/>
            <person name="Walters P."/>
            <person name="Elshahed M.S."/>
            <person name="Youssef N.H."/>
        </authorList>
    </citation>
    <scope>NUCLEOTIDE SEQUENCE</scope>
    <source>
        <strain evidence="23">Zod_Metabat.24</strain>
    </source>
</reference>
<keyword evidence="9" id="KW-0479">Metal-binding</keyword>
<dbReference type="GO" id="GO:0006508">
    <property type="term" value="P:proteolysis"/>
    <property type="evidence" value="ECO:0007669"/>
    <property type="project" value="UniProtKB-KW"/>
</dbReference>
<dbReference type="GO" id="GO:0004180">
    <property type="term" value="F:carboxypeptidase activity"/>
    <property type="evidence" value="ECO:0007669"/>
    <property type="project" value="UniProtKB-KW"/>
</dbReference>
<evidence type="ECO:0000256" key="21">
    <source>
        <dbReference type="SAM" id="SignalP"/>
    </source>
</evidence>
<accession>A0A9D8PLW0</accession>
<dbReference type="GO" id="GO:0005576">
    <property type="term" value="C:extracellular region"/>
    <property type="evidence" value="ECO:0007669"/>
    <property type="project" value="UniProtKB-SubCell"/>
</dbReference>
<dbReference type="GO" id="GO:0046872">
    <property type="term" value="F:metal ion binding"/>
    <property type="evidence" value="ECO:0007669"/>
    <property type="project" value="UniProtKB-KW"/>
</dbReference>
<evidence type="ECO:0000256" key="8">
    <source>
        <dbReference type="ARBA" id="ARBA00022670"/>
    </source>
</evidence>
<dbReference type="Gene3D" id="3.50.30.30">
    <property type="match status" value="1"/>
</dbReference>
<sequence>MFRFKRTICLSVVLMLLSSAALFAVDDARVPTQDEIVGWLDEFCKSDNRRPGEPGGLAGEDFVYKKFMEFGLENVRKEPVEITLWRAVEWSLKVKGDGVEEEIPTFYTLNTGFTPDEGISAELVYVRSGSEEDFNTIDVKGKIAVIDMEFATLPLLPLMLLKGYYLYDPDKTFTWWASQPACWVRKNWNIDKDTSKSAYELAKKSGALAVVWILKDQPANVVTHYGPYDGEMKDLPALYVGRDDGARLKEMLAAGSLQATFVQTGTMTPGVMHNVHGVLPGKSNEIVLITSHHDSPFKGYIEDGTGISMVLSLAKYFSQVPQEEREKTMVFLASSGHFYGSKGIETWLENHKEDIADKTVMNLNIEHVAAKEFVEDKGGDYHYTGKPQLRGIFIDNNDHMKDAIGEALRDNNLTRSAVIAIDALGKDPPGEGRFPHRLGIPVIHYISGPSYLLVDADYREKVILEELVPAAKTFIEIVEKLSTLSGGDLKPKAEEQK</sequence>
<keyword evidence="11" id="KW-0378">Hydrolase</keyword>
<evidence type="ECO:0000256" key="6">
    <source>
        <dbReference type="ARBA" id="ARBA00022525"/>
    </source>
</evidence>
<evidence type="ECO:0000256" key="14">
    <source>
        <dbReference type="ARBA" id="ARBA00023034"/>
    </source>
</evidence>
<dbReference type="InterPro" id="IPR039866">
    <property type="entry name" value="CPQ"/>
</dbReference>
<evidence type="ECO:0000256" key="15">
    <source>
        <dbReference type="ARBA" id="ARBA00023049"/>
    </source>
</evidence>
<dbReference type="SUPFAM" id="SSF53187">
    <property type="entry name" value="Zn-dependent exopeptidases"/>
    <property type="match status" value="1"/>
</dbReference>
<dbReference type="SUPFAM" id="SSF52025">
    <property type="entry name" value="PA domain"/>
    <property type="match status" value="1"/>
</dbReference>
<feature type="chain" id="PRO_5039133264" description="Carboxypeptidase Q" evidence="21">
    <location>
        <begin position="25"/>
        <end position="497"/>
    </location>
</feature>
<comment type="subcellular location">
    <subcellularLocation>
        <location evidence="1">Endoplasmic reticulum</location>
    </subcellularLocation>
    <subcellularLocation>
        <location evidence="3">Golgi apparatus</location>
    </subcellularLocation>
    <subcellularLocation>
        <location evidence="2">Lysosome</location>
    </subcellularLocation>
    <subcellularLocation>
        <location evidence="4">Secreted</location>
    </subcellularLocation>
</comment>
<dbReference type="GO" id="GO:0070573">
    <property type="term" value="F:metallodipeptidase activity"/>
    <property type="evidence" value="ECO:0007669"/>
    <property type="project" value="InterPro"/>
</dbReference>
<dbReference type="Pfam" id="PF04389">
    <property type="entry name" value="Peptidase_M28"/>
    <property type="match status" value="1"/>
</dbReference>
<gene>
    <name evidence="23" type="ORF">JW984_01945</name>
</gene>